<feature type="domain" description="DUF11" evidence="3">
    <location>
        <begin position="625"/>
        <end position="737"/>
    </location>
</feature>
<evidence type="ECO:0000259" key="3">
    <source>
        <dbReference type="Pfam" id="PF01345"/>
    </source>
</evidence>
<feature type="domain" description="DUF7507" evidence="6">
    <location>
        <begin position="4423"/>
        <end position="4515"/>
    </location>
</feature>
<dbReference type="PANTHER" id="PTHR34819:SF3">
    <property type="entry name" value="CELL SURFACE PROTEIN"/>
    <property type="match status" value="1"/>
</dbReference>
<dbReference type="EMBL" id="JAPJUH010000001">
    <property type="protein sequence ID" value="MCX3263611.1"/>
    <property type="molecule type" value="Genomic_DNA"/>
</dbReference>
<dbReference type="InterPro" id="IPR013783">
    <property type="entry name" value="Ig-like_fold"/>
</dbReference>
<dbReference type="NCBIfam" id="TIGR01451">
    <property type="entry name" value="B_ant_repeat"/>
    <property type="match status" value="13"/>
</dbReference>
<evidence type="ECO:0000259" key="5">
    <source>
        <dbReference type="Pfam" id="PF19406"/>
    </source>
</evidence>
<feature type="domain" description="Ig-like" evidence="4">
    <location>
        <begin position="1825"/>
        <end position="1905"/>
    </location>
</feature>
<evidence type="ECO:0000313" key="8">
    <source>
        <dbReference type="Proteomes" id="UP001142592"/>
    </source>
</evidence>
<evidence type="ECO:0000259" key="6">
    <source>
        <dbReference type="Pfam" id="PF24346"/>
    </source>
</evidence>
<organism evidence="7 8">
    <name type="scientific">Pedobacter agri</name>
    <dbReference type="NCBI Taxonomy" id="454586"/>
    <lineage>
        <taxon>Bacteria</taxon>
        <taxon>Pseudomonadati</taxon>
        <taxon>Bacteroidota</taxon>
        <taxon>Sphingobacteriia</taxon>
        <taxon>Sphingobacteriales</taxon>
        <taxon>Sphingobacteriaceae</taxon>
        <taxon>Pedobacter</taxon>
    </lineage>
</organism>
<feature type="domain" description="DUF7507" evidence="6">
    <location>
        <begin position="4776"/>
        <end position="4874"/>
    </location>
</feature>
<proteinExistence type="predicted"/>
<comment type="caution">
    <text evidence="7">The sequence shown here is derived from an EMBL/GenBank/DDBJ whole genome shotgun (WGS) entry which is preliminary data.</text>
</comment>
<dbReference type="Pfam" id="PF01345">
    <property type="entry name" value="DUF11"/>
    <property type="match status" value="9"/>
</dbReference>
<feature type="chain" id="PRO_5040723428" evidence="2">
    <location>
        <begin position="23"/>
        <end position="5242"/>
    </location>
</feature>
<accession>A0A9X3DAK7</accession>
<dbReference type="Pfam" id="PF13585">
    <property type="entry name" value="CHU_C"/>
    <property type="match status" value="1"/>
</dbReference>
<feature type="domain" description="Ig-like" evidence="4">
    <location>
        <begin position="2431"/>
        <end position="2512"/>
    </location>
</feature>
<dbReference type="InterPro" id="IPR044023">
    <property type="entry name" value="Ig_7"/>
</dbReference>
<dbReference type="InterPro" id="IPR001434">
    <property type="entry name" value="OmcB-like_DUF11"/>
</dbReference>
<feature type="domain" description="DUF7507" evidence="6">
    <location>
        <begin position="4536"/>
        <end position="4633"/>
    </location>
</feature>
<feature type="domain" description="DUF11" evidence="3">
    <location>
        <begin position="992"/>
        <end position="1101"/>
    </location>
</feature>
<feature type="domain" description="Ig-like" evidence="4">
    <location>
        <begin position="2075"/>
        <end position="2153"/>
    </location>
</feature>
<feature type="domain" description="Ig-like" evidence="4">
    <location>
        <begin position="2347"/>
        <end position="2428"/>
    </location>
</feature>
<feature type="domain" description="DUF11" evidence="3">
    <location>
        <begin position="5030"/>
        <end position="5145"/>
    </location>
</feature>
<evidence type="ECO:0000259" key="4">
    <source>
        <dbReference type="Pfam" id="PF19081"/>
    </source>
</evidence>
<dbReference type="Gene3D" id="2.60.40.1170">
    <property type="entry name" value="Mu homology domain, subdomain B"/>
    <property type="match status" value="4"/>
</dbReference>
<name>A0A9X3DAK7_9SPHI</name>
<evidence type="ECO:0000256" key="2">
    <source>
        <dbReference type="SAM" id="SignalP"/>
    </source>
</evidence>
<dbReference type="Pfam" id="PF19406">
    <property type="entry name" value="PKD_5"/>
    <property type="match status" value="1"/>
</dbReference>
<feature type="domain" description="DUF11" evidence="3">
    <location>
        <begin position="383"/>
        <end position="495"/>
    </location>
</feature>
<feature type="region of interest" description="Disordered" evidence="1">
    <location>
        <begin position="4502"/>
        <end position="4522"/>
    </location>
</feature>
<sequence>MKKLLPFFRLLVLLLFNVNSFAQNSVSGLITDYNGFWRSSSAAPNAIKPDNRHHLLAFTWNGTTYSTGVNDAILAANGVSFSAQSFQAFPVRDVTFLPNGTSANLVALGKAEAGNNNYPYAVPVTASSILTRGVRGLDIGSAFTNIPSNLPLTFDFGAITSAGQLGDGIPDIIITQIAAAGGSQDEVWFEDGNGNQIGTKIFINMSSVTEIGKWDPFFFGIDNGSRQATYNGERPIRIWAADASQFGITTSNYTQPLILKYKLAGSSDPAFLAFNNKFISIVNANDDVASTNENTPININVIANDEPIPSANASTININSLAITQIPANGAVSVNTVNGVRLVSYTPNPGFTGVDTFKYQVCNSNATPQCDDATVTVNVGSADIQVTKSANTLAPLIGGNVVFTLTAKNNGPNTANNVSVRDVLPAGYTFVSTTPATGGFDAATSNWTVGSMANGATASITITARVNAAGPYANTANITTSTLDPIENNNSSTVTPGPVLSTNLAVNKAVDVSNPTVGSNVVFTVTAQNIGPSNATGVTVNDLLPNGYTFVSAVPATGTTYNAGSGVWNIGSLTSGATAITLTVTAKVNPTGTYVNTATISGAQPDPIPGNNTATATPVPVAQADLAITKTVSPTNPDVNSNVVFTIGLTNNGPSAATAVVINDVLPAGYSYVSSSASAGSYNNADGKWTLGTVNNAATAILSITAKVNATGAYRNTATASTATADPNSGNNTASATPTPVAITDLKITKTAAKDIINNAATVNPGDNETFTIVVTNTGPSAATNVVATDVIPNGYTFSNSSGSIGSYNQTTGKWTIGNLANGASATLTINAIINASGNYSNHVTLTGAEKDLDLSNNEAYAPLANTNADVSIVKTVNNVTPNVGANVTFTLVANNAANSTSDATQVTVTDILPSGYTYVSSSATLGTYNVANGVWYIGNLLKGSTQTLTLVAKVNPTGDYLNTTHVVATQSDPVPANNSSQALVMPVANADLAVVKTINSAELNNNRGVFTIVVSNNGPSTATNVIVNDVLPTGYTFTSSSATTGNYAAGVWTVGSLVSGASATLTLNSTLNSSGNYVNTATTSSATNDAISVDNTSSAQPAPLAPTGNASQTFCEIADAKVSNLVASGNSIKWYAAASGGTALAGTVALVNGSKYYATQTIAGAESVNRFEVTVTITATPAPTTTASTQTFCEITGATTSSLQITGTATKWYTAATGGTLLAATTPLANNTTYYASQTLNGCESKSRRAVTVAITTTAPPTGITSQTFCEISSPTINELVATATGLVKWYETANSTVALASTRPLVNGETYYSTQTLNGCESLSRFAVTVQISVVPPPTATTPQSFCASESAKISNLSASGSNVQWYNSSTGGSPLAITTPLVNGTTYYASQTVNGCESKTRTPVNVTINDNPTAAISGGGTVCAGAALPNVSITLTGTAPWNIIYNNGSSNISVTGITASPYVISNASAGTYTVTSVSNASCAGTSTGSAQVIVNPLPTVTVSGGGASCIGSPKSSVSFAFTGTAPFTFTYTDGTNAHTVTNTSVNPYVLTNPPVGNYSVSALTDATGCTGTFSGSAQVSENVIPTATISGGGVVCYGVTPPDVVVTLTGTAPFSFNYTVGSVTNAVTNYNSNTFNIVNPAEGTYSITQLHDANCTGAPASTTVSVVVINVPDVVITHPNCVNNNSGSIQVTSPLDPSIEYSIDNGTSWQSNPFFGNLAAGSFTVLARKGTCLSNPRAAVLDPAVNDPIISIVQPDCLNSTGTITVTAHPNQEYSLNGAAWVTTNVFSGLSNGTYTVKVRNTTTLCESNIANANINPQPATPNAPVSASPLNYCVDETARVLSATADGTNTLLWYNTATGGVGSTAAPTPVTNVAGLQEFYVSQRTSAGCESIRTKIEVNINALPAAPITDGDKETCEAVIMPTLTATAPAVPGFNIVWYNAASGGNIVANPTLNTVGTVTYYAAAQNATTGCLSATRTAVVLTINPTSTAPVSAGDQVVCATVPLQTLTATANTAAGNTVVWYDAPTGGNITTPTHHAIGTVTYYAASKNNGTNCESLTRTAVSLTINETPALPVGLDQTECAKTPLQTLTATASVQSGQSVVWYTAANAGNVVTDPSLSTSGTITYYAAAKDNATGCESLTRTPVVLTLRLPLTAGTISGNQEICRVGSGTVQPATLTFSAAPAGGATTYTYVWQSSLDNFATVLGNNLASTANYTPNPINTTTYYRVLITSGDCGTVTSNTVAISVKDAPTLTLAANASQSLCSTTSITNILYTWGGSATGAEASNLPNGLTATEDLVAKTLTISGTPNSSGTYTVITTGAIAPCTSQATITGTITVNPLPAAPTNTTANAVQCATLPTQTITATASAPGGSTVVWYDASSGGNIITPSLSTIGSVTFYAASKNNTTGCESASRTPVTLTINELPSVPSSGGNQTQCADANLQTLTATAVAPAGTTTVWYNAPSGGSVVVNPILNAVGSVTYYAASQDNFTGCLSTFRTPVSLTINSRSTASDLTVSSKSICAGQTTTLNATTSLVSPTFRWYATADLSIAPIHIGDNFTTPVLTSTTIYYVTVQGEGVCENLPNTALAVTVTINPLPTAAITGTTSVCQNAGDQTITFTGAGGTAPYTFTYNIDGGANQTIVSSGNVATLTRSSSTAGRFIYNLVSVQDASSTNCSNVQTGSATITVNPLPTATITGTTTVCQNAGDQTITFTGAGGTAPYTFTYNIDGSTNQTVVSIGNVATLIRSSATAGSFVYNLVRVQDASSTNCSNVQTGTATVTVNPLPTATITGTTTVCQNAGDQIITFTGSGGTAPYTFTYNIDGGANQTIVSSGNVATLTRSSATAGSFVYNLVSVQDASSTNCSNVQTGTATITVNPLPTATITGTTTVCQNAGDQTITFTGAGGTAPYTFTYNIVGGANQTIVSSGNVATLTRSSATAGSFVYNLVSVQDASSTNCSNVQTGTATITVNPTPKGFNDVATLDCSGSLNYNIQSNLNNIANGGNAVASTFIWTVNSNANVIGAANGNGNSIIQTLINTSNITQQVIYTIVPTATGAGNCIGSSFTLTVDVPVCSAMTISKSADKTSISKAGDIITYTISVKNTGNANQTNVTVNDPLISSSVLASPTGDNGNGILEKGETWLYTGSYNVVQSDIDNDGKPILNSHIIRNTATVSSNQITTVQSANADVNITISPSITFVKTGVLALDGNTISYSFVVKNTGNVTINSLVVNDPKITSPIILGTTTLAPGAITSAAAIYTILQSEKETGSVSNTASISGITPTNVNVSDVSGTTDANDNPTIVNTGVLAINDVGVANGFTGGEAVASVLANDSYNGNPATLANVNLSMVSTTNPNVSLDPLTGKVNVAPNTPAGTYTVEYRIADKLNPGQVKTASVTVTVEAPAMIAAADTGVANGFTGGEGVANVLVNDSYNGNPATLANVNLSMVSTTNPNVALDPLNGKVNVAPNTPAGTYTVEYRIADKLNPGQVKTASVTVTVEAPTMIAAADTGVANGFTGGEAVASVLANDSYNGNPATFANVNLSMVSTTNPNVALDPLTGKVNVAPNTPAGTYTVEYRIADKLNPGQVKTASVTVTVEAPTMIAAADTGIANGFTGGEAVASVLANDSYNGNPATFANVNLSMVSTTNPNVALDPLTGKVNVAPNTPAGTYTVEYRIADKLNPGQFKTASVTVTVKAPTMIAAADTGVANGFTGGEAVANVLANDSYNGNPATLANVNLSMVSTTNPNVALDPLNGKVNVAPNTPAGTYTVEYRIADKLNPGQFKTASVTVTVEAPTMIAAADTGVANGFTGGEAVANVLANDSYNGNPATLANVNLSMVSTTNPNVALDPLTGKVNVAANTAAGTYTVEYRIEDKLNPGQFKTASITVTIEAPTMIAAADTGVANGFTGGEALANVLANDSYNGNPATLANVNLSMVSTTNPNVALDPLTGKVNVAPNTPAGTYTVEYRIADKLNTGQFKTASVTVTVEAPTMIAAADTGVANGFTGGEALSNVLANDSYNGNPAALANVNLSMVSTTNPNVALDPLTGKINVAPNTPAGTYTVEYRIADKLNPGQFKTASATVTVDAPTMIAAADTGVANGFTGGEAVANVLANDSYNGNPATLANVNLSMVSTTNPNVALDPLTGKVNVAPNTPAGTYTVEYRIEDKLNPGQFKIASVTITVTTGTITAVADNGNIDGFTGGVAVANILANDTYNGNIAASLSNVMINQLTTSSPNVNIDITTGKVNVTSGTLPGTYTLTYEIVDKLDGAKKSSATIMVVVPEWITDLSVTKTANKTGVELNENISYTITIKNNGPATILAGKAIGLVENIPAGLDHTIYTANGGSYNPANQTFTVAADFLAGETVSLIVEGRINSAYAQSNISNTATVNSATGTIDPNVTNNTATVTTPILKGKVTLVKSGMISADGKSINYTFTITNIGEVALNNIVLVDAKLGLNKPIPGTLAVGANVITTEIYNLTQTDKDLGSVTNTASVNSKSAAGNDTTDISGTEAANDNPTVVAVNATAGLQLTKVADHAVSKTGDVINYTLIVKNTGTVTLTNVAVTDAKADAGSILPSSISILLPGESATLKAKHTLTQTEVDFGSFSNQASASGKNPQNVTVSDLLSDDPATTVLDDATVTPILAAPSMLFTKTALNGVSKAGDVINYTLIVRNTGNITLSNLAITDGGADAGSISPSTIANLLPGAMVTVTAKHTLTQAEVNSGRFSNQANVLAYDPKGHKINQVSDDPNTIAANDPTIVTIGSTASIVLTKEADNSGVKAGDVINYILIAKNTGNVTLTNVMVVDAGADAGSIQPAVVPLILPGASATITAKHTLTQAEVNSGLFSNQASVNAKDPLSNTVTDPKSDDPTTVQPDDATIVYITPRANIVTVKQLKNPNQSSYIPGEEVVFLITMTNRGPSAAVNVNVLDNAPLETAITKWTATATGVTLPATSGTGNLNQTIPLLPDGAVVVYEVTVKTSPTSKLPLSNTVGVSSATPDLIRTDDVLTTNALAPQIRNDLSITKKSNHNLLTGLNDVFEYEIAVKNDGLFTANSVVVTDMLPAGLVYVSHHTSAGTADYQLADNSVIWTTPVLNAGETITLNLSVRATVYGTITNTATVKAAEIDPIIVNNSATNLKEIVRLTIPNLFTPNGDGRNDVFEIRGLSLYQSNELTIVNRWGNEVFRTKNYQNNWSGEGLNEGTYYYLLRVQKPGSNQFEIHKGFITLIRNFKN</sequence>
<dbReference type="PANTHER" id="PTHR34819">
    <property type="entry name" value="LARGE CYSTEINE-RICH PERIPLASMIC PROTEIN OMCB"/>
    <property type="match status" value="1"/>
</dbReference>
<evidence type="ECO:0000256" key="1">
    <source>
        <dbReference type="SAM" id="MobiDB-lite"/>
    </source>
</evidence>
<dbReference type="Pfam" id="PF24346">
    <property type="entry name" value="DUF7507"/>
    <property type="match status" value="6"/>
</dbReference>
<dbReference type="InterPro" id="IPR045828">
    <property type="entry name" value="PKD_Bacteroidetes"/>
</dbReference>
<feature type="domain" description="DUF11" evidence="3">
    <location>
        <begin position="745"/>
        <end position="862"/>
    </location>
</feature>
<dbReference type="InterPro" id="IPR051172">
    <property type="entry name" value="Chlamydia_OmcB"/>
</dbReference>
<feature type="domain" description="Ig-like" evidence="4">
    <location>
        <begin position="1183"/>
        <end position="1256"/>
    </location>
</feature>
<feature type="domain" description="DUF11" evidence="3">
    <location>
        <begin position="870"/>
        <end position="984"/>
    </location>
</feature>
<dbReference type="NCBIfam" id="TIGR04131">
    <property type="entry name" value="Bac_Flav_CTERM"/>
    <property type="match status" value="1"/>
</dbReference>
<dbReference type="InterPro" id="IPR047589">
    <property type="entry name" value="DUF11_rpt"/>
</dbReference>
<dbReference type="Pfam" id="PF17963">
    <property type="entry name" value="Big_9"/>
    <property type="match status" value="1"/>
</dbReference>
<keyword evidence="8" id="KW-1185">Reference proteome</keyword>
<dbReference type="Gene3D" id="2.60.40.10">
    <property type="entry name" value="Immunoglobulins"/>
    <property type="match status" value="2"/>
</dbReference>
<dbReference type="Pfam" id="PF19081">
    <property type="entry name" value="Ig_7"/>
    <property type="match status" value="9"/>
</dbReference>
<dbReference type="Proteomes" id="UP001142592">
    <property type="component" value="Unassembled WGS sequence"/>
</dbReference>
<gene>
    <name evidence="7" type="ORF">OQZ29_02585</name>
</gene>
<dbReference type="RefSeq" id="WP_266268424.1">
    <property type="nucleotide sequence ID" value="NZ_JAPJUH010000001.1"/>
</dbReference>
<feature type="domain" description="DUF11" evidence="3">
    <location>
        <begin position="4906"/>
        <end position="5019"/>
    </location>
</feature>
<feature type="domain" description="DUF7507" evidence="6">
    <location>
        <begin position="3082"/>
        <end position="3185"/>
    </location>
</feature>
<feature type="domain" description="Ig-like" evidence="4">
    <location>
        <begin position="1340"/>
        <end position="1412"/>
    </location>
</feature>
<feature type="domain" description="PKD-like" evidence="5">
    <location>
        <begin position="3007"/>
        <end position="3077"/>
    </location>
</feature>
<feature type="domain" description="Ig-like" evidence="4">
    <location>
        <begin position="2521"/>
        <end position="2602"/>
    </location>
</feature>
<protein>
    <submittedName>
        <fullName evidence="7">Gliding motility-associated C-terminal domain-containing protein</fullName>
    </submittedName>
</protein>
<feature type="domain" description="DUF7507" evidence="6">
    <location>
        <begin position="3200"/>
        <end position="3295"/>
    </location>
</feature>
<keyword evidence="2" id="KW-0732">Signal</keyword>
<feature type="domain" description="DUF7507" evidence="6">
    <location>
        <begin position="4655"/>
        <end position="4753"/>
    </location>
</feature>
<reference evidence="7" key="1">
    <citation type="submission" date="2022-11" db="EMBL/GenBank/DDBJ databases">
        <authorList>
            <person name="Graham C."/>
            <person name="Newman J.D."/>
        </authorList>
    </citation>
    <scope>NUCLEOTIDE SEQUENCE</scope>
    <source>
        <strain evidence="7">DSM 19486</strain>
    </source>
</reference>
<feature type="domain" description="Ig-like" evidence="4">
    <location>
        <begin position="1994"/>
        <end position="2072"/>
    </location>
</feature>
<dbReference type="InterPro" id="IPR026341">
    <property type="entry name" value="T9SS_type_B"/>
</dbReference>
<feature type="domain" description="DUF11" evidence="3">
    <location>
        <begin position="504"/>
        <end position="617"/>
    </location>
</feature>
<feature type="signal peptide" evidence="2">
    <location>
        <begin position="1"/>
        <end position="22"/>
    </location>
</feature>
<evidence type="ECO:0000313" key="7">
    <source>
        <dbReference type="EMBL" id="MCX3263611.1"/>
    </source>
</evidence>
<feature type="domain" description="Ig-like" evidence="4">
    <location>
        <begin position="1908"/>
        <end position="1990"/>
    </location>
</feature>
<dbReference type="InterPro" id="IPR055354">
    <property type="entry name" value="DUF7507"/>
</dbReference>
<feature type="domain" description="DUF11" evidence="3">
    <location>
        <begin position="4295"/>
        <end position="4416"/>
    </location>
</feature>